<evidence type="ECO:0000256" key="2">
    <source>
        <dbReference type="ARBA" id="ARBA00023136"/>
    </source>
</evidence>
<sequence length="825" mass="90885">MSFRGLLCVAFPFWALGDVAPLLRGSQCTGTATLPSTPACYGGTVLTSSFSVKVVSVDGDVGVVDLKATGEASAECDGAHFSADASGGITVDGEGCGLSAYDYSVQYCSDQDKLIVHLQKPTEISVVLPSQPCPGEAKRAPPAPGLEECLKSTAHRVIGTDAVFLKRQQVPVELVSAQPLPKRPVTSRIGSLAHVAEKEASRQELPMLTPELRADLKQKLDSLVSVCRTDFKAHPRSTRFFLRELWDLCQLLKVPVSNRPYRRKLAGALSQFVLHIPNFLPADLAPSSAELSEDSFLTMTVMLALGAIPWEFKFNRAHYRLCNCASLGSQRCLVPTGGIRSSEFMTSRTRGRAGEGDGPAPAALRELFHRQENGADAILNVHSLVKASKASPRLLETLNWHVTTVYDVHVGTPFNFIYDVLQFSSGRDKFCALMQGYAKFASEVLAAPDSERHWMYRGIEDSLSEGRKIFRLFKEFREVYKVRRGWSRFSLGADEDGTCSIAATCGVLDMLGHTCSFFYYLGDNLLWAASVGLVRSKEVPKMQMRMWKGFRKNGAVLNALGGVSNVKRKRNWASIWRLHFAICANILLFYKAMCRLGLKRLQGPDDARLFHTLEIIGMLASYRVLLSKLNIMKASHARLGLLAMLAAACGIWSNWRKVRRKNCGTKSFVASIGKKATLTNLCKKRKIIGNGIPPIAQSGQILPAGGPLGPAVAPNRTREPRPMAASPSWRLTRADSDVEHLPQWWTWRKLTKPSQIVRGGIQCRREHQRKFWMFLEAVEEDPQGFEDFLGRLRAHELAATPRLGNAGSGAAGAAVRECRCYAVSL</sequence>
<evidence type="ECO:0000256" key="1">
    <source>
        <dbReference type="ARBA" id="ARBA00022593"/>
    </source>
</evidence>
<comment type="subcellular location">
    <subcellularLocation>
        <location evidence="4">Peroxisome membrane</location>
    </subcellularLocation>
</comment>
<name>A0ABP0NSE1_9DINO</name>
<evidence type="ECO:0000313" key="6">
    <source>
        <dbReference type="EMBL" id="CAK9066097.1"/>
    </source>
</evidence>
<keyword evidence="2" id="KW-0472">Membrane</keyword>
<accession>A0ABP0NSE1</accession>
<keyword evidence="3" id="KW-0576">Peroxisome</keyword>
<proteinExistence type="predicted"/>
<evidence type="ECO:0000256" key="3">
    <source>
        <dbReference type="ARBA" id="ARBA00023140"/>
    </source>
</evidence>
<dbReference type="PANTHER" id="PTHR12652">
    <property type="entry name" value="PEROXISOMAL BIOGENESIS FACTOR 11"/>
    <property type="match status" value="1"/>
</dbReference>
<reference evidence="6 7" key="1">
    <citation type="submission" date="2024-02" db="EMBL/GenBank/DDBJ databases">
        <authorList>
            <person name="Chen Y."/>
            <person name="Shah S."/>
            <person name="Dougan E. K."/>
            <person name="Thang M."/>
            <person name="Chan C."/>
        </authorList>
    </citation>
    <scope>NUCLEOTIDE SEQUENCE [LARGE SCALE GENOMIC DNA]</scope>
</reference>
<gene>
    <name evidence="6" type="ORF">SCF082_LOCUS33714</name>
</gene>
<dbReference type="Pfam" id="PF05648">
    <property type="entry name" value="PEX11"/>
    <property type="match status" value="1"/>
</dbReference>
<evidence type="ECO:0000256" key="5">
    <source>
        <dbReference type="SAM" id="SignalP"/>
    </source>
</evidence>
<comment type="caution">
    <text evidence="6">The sequence shown here is derived from an EMBL/GenBank/DDBJ whole genome shotgun (WGS) entry which is preliminary data.</text>
</comment>
<feature type="chain" id="PRO_5046687909" evidence="5">
    <location>
        <begin position="18"/>
        <end position="825"/>
    </location>
</feature>
<keyword evidence="1" id="KW-0962">Peroxisome biogenesis</keyword>
<dbReference type="EMBL" id="CAXAMM010030202">
    <property type="protein sequence ID" value="CAK9066097.1"/>
    <property type="molecule type" value="Genomic_DNA"/>
</dbReference>
<dbReference type="PANTHER" id="PTHR12652:SF50">
    <property type="entry name" value="PEROXIN 11"/>
    <property type="match status" value="1"/>
</dbReference>
<feature type="signal peptide" evidence="5">
    <location>
        <begin position="1"/>
        <end position="17"/>
    </location>
</feature>
<dbReference type="Proteomes" id="UP001642464">
    <property type="component" value="Unassembled WGS sequence"/>
</dbReference>
<keyword evidence="7" id="KW-1185">Reference proteome</keyword>
<organism evidence="6 7">
    <name type="scientific">Durusdinium trenchii</name>
    <dbReference type="NCBI Taxonomy" id="1381693"/>
    <lineage>
        <taxon>Eukaryota</taxon>
        <taxon>Sar</taxon>
        <taxon>Alveolata</taxon>
        <taxon>Dinophyceae</taxon>
        <taxon>Suessiales</taxon>
        <taxon>Symbiodiniaceae</taxon>
        <taxon>Durusdinium</taxon>
    </lineage>
</organism>
<evidence type="ECO:0000313" key="7">
    <source>
        <dbReference type="Proteomes" id="UP001642464"/>
    </source>
</evidence>
<keyword evidence="5" id="KW-0732">Signal</keyword>
<dbReference type="InterPro" id="IPR008733">
    <property type="entry name" value="PEX11"/>
</dbReference>
<protein>
    <submittedName>
        <fullName evidence="6">Uncharacterized protein</fullName>
    </submittedName>
</protein>
<evidence type="ECO:0000256" key="4">
    <source>
        <dbReference type="ARBA" id="ARBA00046271"/>
    </source>
</evidence>